<organism evidence="1 2">
    <name type="scientific">Legionella fallonii LLAP-10</name>
    <dbReference type="NCBI Taxonomy" id="1212491"/>
    <lineage>
        <taxon>Bacteria</taxon>
        <taxon>Pseudomonadati</taxon>
        <taxon>Pseudomonadota</taxon>
        <taxon>Gammaproteobacteria</taxon>
        <taxon>Legionellales</taxon>
        <taxon>Legionellaceae</taxon>
        <taxon>Legionella</taxon>
    </lineage>
</organism>
<dbReference type="OrthoDB" id="9791837at2"/>
<evidence type="ECO:0000313" key="2">
    <source>
        <dbReference type="Proteomes" id="UP000032430"/>
    </source>
</evidence>
<dbReference type="GO" id="GO:0032259">
    <property type="term" value="P:methylation"/>
    <property type="evidence" value="ECO:0007669"/>
    <property type="project" value="UniProtKB-KW"/>
</dbReference>
<protein>
    <submittedName>
        <fullName evidence="1">Putative Methyltransferase type 11</fullName>
    </submittedName>
</protein>
<reference evidence="2" key="1">
    <citation type="submission" date="2014-09" db="EMBL/GenBank/DDBJ databases">
        <authorList>
            <person name="Gomez-Valero L."/>
        </authorList>
    </citation>
    <scope>NUCLEOTIDE SEQUENCE [LARGE SCALE GENOMIC DNA]</scope>
    <source>
        <strain evidence="2">ATCC700992</strain>
    </source>
</reference>
<dbReference type="SUPFAM" id="SSF53335">
    <property type="entry name" value="S-adenosyl-L-methionine-dependent methyltransferases"/>
    <property type="match status" value="1"/>
</dbReference>
<dbReference type="InterPro" id="IPR029063">
    <property type="entry name" value="SAM-dependent_MTases_sf"/>
</dbReference>
<keyword evidence="1" id="KW-0489">Methyltransferase</keyword>
<dbReference type="RefSeq" id="WP_052673944.1">
    <property type="nucleotide sequence ID" value="NZ_LN614827.1"/>
</dbReference>
<dbReference type="Proteomes" id="UP000032430">
    <property type="component" value="Chromosome I"/>
</dbReference>
<dbReference type="GO" id="GO:0008168">
    <property type="term" value="F:methyltransferase activity"/>
    <property type="evidence" value="ECO:0007669"/>
    <property type="project" value="UniProtKB-KW"/>
</dbReference>
<dbReference type="CDD" id="cd02440">
    <property type="entry name" value="AdoMet_MTases"/>
    <property type="match status" value="1"/>
</dbReference>
<dbReference type="AlphaFoldDB" id="A0A098G5M0"/>
<accession>A0A098G5M0</accession>
<sequence>MTNEFGDKIKKSYDNIADVWNQKREWYIEQESIDEAISHLETGSCILDVGCGSGKPIAAYLLSKGFDVHGIDISAKQVEHAKHIIPKEKLFVTDIFSFSTTLTFDAIICWFTIFHIHANQHPEVLKKLHSLLKPKGILLITFADTGIEPEGTDLTVIDEHTIESEMFGERFYHSGNPAPINSQIVKSVGFKIIGDKIDQPGNQVILAMKE</sequence>
<dbReference type="PANTHER" id="PTHR43861">
    <property type="entry name" value="TRANS-ACONITATE 2-METHYLTRANSFERASE-RELATED"/>
    <property type="match status" value="1"/>
</dbReference>
<gene>
    <name evidence="1" type="ORF">LFA_2426</name>
</gene>
<name>A0A098G5M0_9GAMM</name>
<evidence type="ECO:0000313" key="1">
    <source>
        <dbReference type="EMBL" id="CEG57798.1"/>
    </source>
</evidence>
<dbReference type="KEGG" id="lfa:LFA_2426"/>
<proteinExistence type="predicted"/>
<dbReference type="EMBL" id="LN614827">
    <property type="protein sequence ID" value="CEG57798.1"/>
    <property type="molecule type" value="Genomic_DNA"/>
</dbReference>
<keyword evidence="1" id="KW-0808">Transferase</keyword>
<keyword evidence="2" id="KW-1185">Reference proteome</keyword>
<dbReference type="HOGENOM" id="CLU_060397_3_1_6"/>
<dbReference type="STRING" id="1212491.LFA_2426"/>
<dbReference type="Pfam" id="PF13489">
    <property type="entry name" value="Methyltransf_23"/>
    <property type="match status" value="1"/>
</dbReference>
<dbReference type="Gene3D" id="3.40.50.150">
    <property type="entry name" value="Vaccinia Virus protein VP39"/>
    <property type="match status" value="1"/>
</dbReference>